<dbReference type="AlphaFoldDB" id="A0A2W4WP67"/>
<reference evidence="4" key="1">
    <citation type="submission" date="2018-04" db="EMBL/GenBank/DDBJ databases">
        <authorList>
            <person name="Cornet L."/>
        </authorList>
    </citation>
    <scope>NUCLEOTIDE SEQUENCE [LARGE SCALE GENOMIC DNA]</scope>
</reference>
<gene>
    <name evidence="3" type="ORF">DCF25_05585</name>
</gene>
<dbReference type="InterPro" id="IPR001173">
    <property type="entry name" value="Glyco_trans_2-like"/>
</dbReference>
<dbReference type="PANTHER" id="PTHR43685:SF11">
    <property type="entry name" value="GLYCOSYLTRANSFERASE TAGX-RELATED"/>
    <property type="match status" value="1"/>
</dbReference>
<dbReference type="Proteomes" id="UP000249354">
    <property type="component" value="Unassembled WGS sequence"/>
</dbReference>
<dbReference type="PANTHER" id="PTHR43685">
    <property type="entry name" value="GLYCOSYLTRANSFERASE"/>
    <property type="match status" value="1"/>
</dbReference>
<evidence type="ECO:0000256" key="1">
    <source>
        <dbReference type="SAM" id="Coils"/>
    </source>
</evidence>
<name>A0A2W4WP67_9CYAN</name>
<evidence type="ECO:0000313" key="4">
    <source>
        <dbReference type="Proteomes" id="UP000249354"/>
    </source>
</evidence>
<accession>A0A2W4WP67</accession>
<organism evidence="3 4">
    <name type="scientific">Leptolyngbya foveolarum</name>
    <dbReference type="NCBI Taxonomy" id="47253"/>
    <lineage>
        <taxon>Bacteria</taxon>
        <taxon>Bacillati</taxon>
        <taxon>Cyanobacteriota</taxon>
        <taxon>Cyanophyceae</taxon>
        <taxon>Leptolyngbyales</taxon>
        <taxon>Leptolyngbyaceae</taxon>
        <taxon>Leptolyngbya group</taxon>
        <taxon>Leptolyngbya</taxon>
    </lineage>
</organism>
<dbReference type="GO" id="GO:0016740">
    <property type="term" value="F:transferase activity"/>
    <property type="evidence" value="ECO:0007669"/>
    <property type="project" value="UniProtKB-KW"/>
</dbReference>
<comment type="caution">
    <text evidence="3">The sequence shown here is derived from an EMBL/GenBank/DDBJ whole genome shotgun (WGS) entry which is preliminary data.</text>
</comment>
<dbReference type="SUPFAM" id="SSF53448">
    <property type="entry name" value="Nucleotide-diphospho-sugar transferases"/>
    <property type="match status" value="1"/>
</dbReference>
<dbReference type="Gene3D" id="3.90.550.10">
    <property type="entry name" value="Spore Coat Polysaccharide Biosynthesis Protein SpsA, Chain A"/>
    <property type="match status" value="1"/>
</dbReference>
<evidence type="ECO:0000313" key="3">
    <source>
        <dbReference type="EMBL" id="PZO21118.1"/>
    </source>
</evidence>
<dbReference type="EMBL" id="QBMC01000023">
    <property type="protein sequence ID" value="PZO21118.1"/>
    <property type="molecule type" value="Genomic_DNA"/>
</dbReference>
<feature type="coiled-coil region" evidence="1">
    <location>
        <begin position="220"/>
        <end position="247"/>
    </location>
</feature>
<protein>
    <submittedName>
        <fullName evidence="3">Glycosyl transferase family 2</fullName>
    </submittedName>
</protein>
<dbReference type="InterPro" id="IPR050834">
    <property type="entry name" value="Glycosyltransf_2"/>
</dbReference>
<sequence>MVNRLASIIIPCFNAEQWLSESIDSALKQTYSSVEIIVIDDGSSDGSLDIIKSYGDRIIWETGPNRGGNHARNRGFAISKGNYIQFLDADDYLLPQKLEKQIRFLETAGADVVYGDWRHQYHLENGKVILDDIKTSGNQPDILKSLLADWWVSPACLLFRRSAVESSGGWDETLSAGQDRDFFLAVVMSGAQVIYQPECDAIYRRYGNVTVSSASQERYLENHLKILEKYEARLNQEDKLLDSYKDALAQSYFLIARKYLETNPALYSQFLAKTLSLSPKFQAQGSERTFLYSFAQKLLSFRKLEFLVVTLKQLSKKLRNGPHNTLSA</sequence>
<feature type="domain" description="Glycosyltransferase 2-like" evidence="2">
    <location>
        <begin position="7"/>
        <end position="164"/>
    </location>
</feature>
<dbReference type="InterPro" id="IPR029044">
    <property type="entry name" value="Nucleotide-diphossugar_trans"/>
</dbReference>
<evidence type="ECO:0000259" key="2">
    <source>
        <dbReference type="Pfam" id="PF00535"/>
    </source>
</evidence>
<keyword evidence="3" id="KW-0808">Transferase</keyword>
<reference evidence="3 4" key="2">
    <citation type="submission" date="2018-06" db="EMBL/GenBank/DDBJ databases">
        <title>Metagenomic assembly of (sub)arctic Cyanobacteria and their associated microbiome from non-axenic cultures.</title>
        <authorList>
            <person name="Baurain D."/>
        </authorList>
    </citation>
    <scope>NUCLEOTIDE SEQUENCE [LARGE SCALE GENOMIC DNA]</scope>
    <source>
        <strain evidence="3">ULC129bin1</strain>
    </source>
</reference>
<proteinExistence type="predicted"/>
<dbReference type="Pfam" id="PF00535">
    <property type="entry name" value="Glycos_transf_2"/>
    <property type="match status" value="1"/>
</dbReference>
<keyword evidence="1" id="KW-0175">Coiled coil</keyword>